<dbReference type="PANTHER" id="PTHR11058:SF9">
    <property type="entry name" value="NADH-UBIQUINONE OXIDOREDUCTASE CHAIN 3"/>
    <property type="match status" value="1"/>
</dbReference>
<name>A0ABW5IJ90_9BACT</name>
<dbReference type="RefSeq" id="WP_377503644.1">
    <property type="nucleotide sequence ID" value="NZ_JBHULU010000005.1"/>
</dbReference>
<dbReference type="InterPro" id="IPR000440">
    <property type="entry name" value="NADH_UbQ/plastoQ_OxRdtase_su3"/>
</dbReference>
<evidence type="ECO:0000256" key="4">
    <source>
        <dbReference type="ARBA" id="ARBA00022692"/>
    </source>
</evidence>
<evidence type="ECO:0000313" key="9">
    <source>
        <dbReference type="EMBL" id="MFD2513186.1"/>
    </source>
</evidence>
<evidence type="ECO:0000256" key="6">
    <source>
        <dbReference type="ARBA" id="ARBA00023136"/>
    </source>
</evidence>
<keyword evidence="5 7" id="KW-1133">Transmembrane helix</keyword>
<evidence type="ECO:0000256" key="2">
    <source>
        <dbReference type="ARBA" id="ARBA00008472"/>
    </source>
</evidence>
<comment type="function">
    <text evidence="7">NDH-1 shuttles electrons from NADH, via FMN and iron-sulfur (Fe-S) centers, to quinones in the respiratory chain. The immediate electron acceptor for the enzyme in this species is believed to be a menaquinone. Couples the redox reaction to proton translocation (for every two electrons transferred, four hydrogen ions are translocated across the cytoplasmic membrane), and thus conserves the redox energy in a proton gradient.</text>
</comment>
<dbReference type="Pfam" id="PF00507">
    <property type="entry name" value="Oxidored_q4"/>
    <property type="match status" value="1"/>
</dbReference>
<reference evidence="10" key="1">
    <citation type="journal article" date="2019" name="Int. J. Syst. Evol. Microbiol.">
        <title>The Global Catalogue of Microorganisms (GCM) 10K type strain sequencing project: providing services to taxonomists for standard genome sequencing and annotation.</title>
        <authorList>
            <consortium name="The Broad Institute Genomics Platform"/>
            <consortium name="The Broad Institute Genome Sequencing Center for Infectious Disease"/>
            <person name="Wu L."/>
            <person name="Ma J."/>
        </authorList>
    </citation>
    <scope>NUCLEOTIDE SEQUENCE [LARGE SCALE GENOMIC DNA]</scope>
    <source>
        <strain evidence="10">KCTC 42498</strain>
    </source>
</reference>
<protein>
    <recommendedName>
        <fullName evidence="7">NADH-quinone oxidoreductase subunit A</fullName>
        <ecNumber evidence="7">7.1.1.-</ecNumber>
    </recommendedName>
    <alternativeName>
        <fullName evidence="7">NADH dehydrogenase I subunit A</fullName>
    </alternativeName>
    <alternativeName>
        <fullName evidence="7">NDH-1 subunit A</fullName>
    </alternativeName>
    <alternativeName>
        <fullName evidence="7">NUO1</fullName>
    </alternativeName>
</protein>
<feature type="transmembrane region" description="Helical" evidence="7">
    <location>
        <begin position="102"/>
        <end position="125"/>
    </location>
</feature>
<evidence type="ECO:0000256" key="5">
    <source>
        <dbReference type="ARBA" id="ARBA00022989"/>
    </source>
</evidence>
<organism evidence="9 10">
    <name type="scientific">Pontibacter locisalis</name>
    <dbReference type="NCBI Taxonomy" id="1719035"/>
    <lineage>
        <taxon>Bacteria</taxon>
        <taxon>Pseudomonadati</taxon>
        <taxon>Bacteroidota</taxon>
        <taxon>Cytophagia</taxon>
        <taxon>Cytophagales</taxon>
        <taxon>Hymenobacteraceae</taxon>
        <taxon>Pontibacter</taxon>
    </lineage>
</organism>
<dbReference type="InterPro" id="IPR023043">
    <property type="entry name" value="NAD(P)H_OxRDtase_bac/plastid"/>
</dbReference>
<proteinExistence type="inferred from homology"/>
<evidence type="ECO:0000256" key="8">
    <source>
        <dbReference type="RuleBase" id="RU003639"/>
    </source>
</evidence>
<comment type="subcellular location">
    <subcellularLocation>
        <location evidence="7 8">Cell membrane</location>
        <topology evidence="7 8">Multi-pass membrane protein</topology>
    </subcellularLocation>
    <subcellularLocation>
        <location evidence="1">Membrane</location>
        <topology evidence="1">Multi-pass membrane protein</topology>
    </subcellularLocation>
</comment>
<gene>
    <name evidence="7" type="primary">nuoA</name>
    <name evidence="9" type="ORF">ACFSRY_04865</name>
</gene>
<dbReference type="HAMAP" id="MF_01394">
    <property type="entry name" value="NDH1_NuoA"/>
    <property type="match status" value="1"/>
</dbReference>
<evidence type="ECO:0000256" key="3">
    <source>
        <dbReference type="ARBA" id="ARBA00022448"/>
    </source>
</evidence>
<comment type="caution">
    <text evidence="9">The sequence shown here is derived from an EMBL/GenBank/DDBJ whole genome shotgun (WGS) entry which is preliminary data.</text>
</comment>
<dbReference type="Gene3D" id="1.20.58.1610">
    <property type="entry name" value="NADH:ubiquinone/plastoquinone oxidoreductase, chain 3"/>
    <property type="match status" value="1"/>
</dbReference>
<keyword evidence="3 7" id="KW-0813">Transport</keyword>
<keyword evidence="4 7" id="KW-0812">Transmembrane</keyword>
<feature type="transmembrane region" description="Helical" evidence="7">
    <location>
        <begin position="64"/>
        <end position="82"/>
    </location>
</feature>
<dbReference type="EC" id="7.1.1.-" evidence="7"/>
<evidence type="ECO:0000256" key="7">
    <source>
        <dbReference type="HAMAP-Rule" id="MF_01394"/>
    </source>
</evidence>
<dbReference type="EMBL" id="JBHULU010000005">
    <property type="protein sequence ID" value="MFD2513186.1"/>
    <property type="molecule type" value="Genomic_DNA"/>
</dbReference>
<dbReference type="InterPro" id="IPR038430">
    <property type="entry name" value="NDAH_ubi_oxred_su3_sf"/>
</dbReference>
<comment type="similarity">
    <text evidence="2 7 8">Belongs to the complex I subunit 3 family.</text>
</comment>
<evidence type="ECO:0000313" key="10">
    <source>
        <dbReference type="Proteomes" id="UP001597544"/>
    </source>
</evidence>
<sequence>MAETYISDFGTILLYLIGGAIFVVIGLFTSSLIRPNNPNPEKLTTYESGEEPIGNAWVQFNPRFYVVALIFIIFDVELAFLFPWATVFGRRELIEATDGTWGWFSLIEMFIFIGVLVLGLAYAWAKGHLDWIKPKPILPQSRSKVPMDVYQRVNERRYEVKKPQQLKEEE</sequence>
<comment type="subunit">
    <text evidence="7">NDH-1 is composed of 14 different subunits. Subunits NuoA, H, J, K, L, M, N constitute the membrane sector of the complex.</text>
</comment>
<keyword evidence="6 7" id="KW-0472">Membrane</keyword>
<evidence type="ECO:0000256" key="1">
    <source>
        <dbReference type="ARBA" id="ARBA00004141"/>
    </source>
</evidence>
<keyword evidence="10" id="KW-1185">Reference proteome</keyword>
<keyword evidence="7" id="KW-1278">Translocase</keyword>
<dbReference type="PANTHER" id="PTHR11058">
    <property type="entry name" value="NADH-UBIQUINONE OXIDOREDUCTASE CHAIN 3"/>
    <property type="match status" value="1"/>
</dbReference>
<keyword evidence="7 8" id="KW-0520">NAD</keyword>
<feature type="transmembrane region" description="Helical" evidence="7">
    <location>
        <begin position="12"/>
        <end position="33"/>
    </location>
</feature>
<keyword evidence="7" id="KW-1003">Cell membrane</keyword>
<comment type="catalytic activity">
    <reaction evidence="7 8">
        <text>a quinone + NADH + 5 H(+)(in) = a quinol + NAD(+) + 4 H(+)(out)</text>
        <dbReference type="Rhea" id="RHEA:57888"/>
        <dbReference type="ChEBI" id="CHEBI:15378"/>
        <dbReference type="ChEBI" id="CHEBI:24646"/>
        <dbReference type="ChEBI" id="CHEBI:57540"/>
        <dbReference type="ChEBI" id="CHEBI:57945"/>
        <dbReference type="ChEBI" id="CHEBI:132124"/>
    </reaction>
</comment>
<keyword evidence="7 8" id="KW-0874">Quinone</keyword>
<accession>A0ABW5IJ90</accession>
<dbReference type="Proteomes" id="UP001597544">
    <property type="component" value="Unassembled WGS sequence"/>
</dbReference>